<protein>
    <submittedName>
        <fullName evidence="2">SseB protein N-terminal domain-containing protein</fullName>
    </submittedName>
</protein>
<feature type="domain" description="SseB protein N-terminal" evidence="1">
    <location>
        <begin position="73"/>
        <end position="170"/>
    </location>
</feature>
<proteinExistence type="predicted"/>
<dbReference type="EMBL" id="FZNW01000014">
    <property type="protein sequence ID" value="SNR68199.1"/>
    <property type="molecule type" value="Genomic_DNA"/>
</dbReference>
<dbReference type="Proteomes" id="UP000198348">
    <property type="component" value="Unassembled WGS sequence"/>
</dbReference>
<dbReference type="NCBIfam" id="NF033532">
    <property type="entry name" value="lone7para_assoc"/>
    <property type="match status" value="1"/>
</dbReference>
<dbReference type="Pfam" id="PF07179">
    <property type="entry name" value="SseB"/>
    <property type="match status" value="1"/>
</dbReference>
<dbReference type="AlphaFoldDB" id="A0A238YCY1"/>
<evidence type="ECO:0000313" key="2">
    <source>
        <dbReference type="EMBL" id="SNR68199.1"/>
    </source>
</evidence>
<dbReference type="InterPro" id="IPR047659">
    <property type="entry name" value="T7SS_assoc"/>
</dbReference>
<keyword evidence="3" id="KW-1185">Reference proteome</keyword>
<reference evidence="2 3" key="1">
    <citation type="submission" date="2017-06" db="EMBL/GenBank/DDBJ databases">
        <authorList>
            <person name="Kim H.J."/>
            <person name="Triplett B.A."/>
        </authorList>
    </citation>
    <scope>NUCLEOTIDE SEQUENCE [LARGE SCALE GENOMIC DNA]</scope>
    <source>
        <strain evidence="2 3">DSM 45207</strain>
    </source>
</reference>
<organism evidence="2 3">
    <name type="scientific">Haloechinothrix alba</name>
    <dbReference type="NCBI Taxonomy" id="664784"/>
    <lineage>
        <taxon>Bacteria</taxon>
        <taxon>Bacillati</taxon>
        <taxon>Actinomycetota</taxon>
        <taxon>Actinomycetes</taxon>
        <taxon>Pseudonocardiales</taxon>
        <taxon>Pseudonocardiaceae</taxon>
        <taxon>Haloechinothrix</taxon>
    </lineage>
</organism>
<evidence type="ECO:0000259" key="1">
    <source>
        <dbReference type="Pfam" id="PF07179"/>
    </source>
</evidence>
<accession>A0A238YCY1</accession>
<gene>
    <name evidence="2" type="ORF">SAMN06265360_114105</name>
</gene>
<evidence type="ECO:0000313" key="3">
    <source>
        <dbReference type="Proteomes" id="UP000198348"/>
    </source>
</evidence>
<sequence length="176" mass="19469">MRAHARANPNTWLNVIDEAFDADEAVPSWAVVGSYPVDSDGEVGATFHPNESYRPSPKALGYPEPQSELEELMQLVDAQHRSASELPPLVLRSTLYVYAMAPQQDHLTGFYDRTGRVVVPAYTSREMIPADWPGARMVTGRQLLPFLAGHPLAINPHEAVTAVVPARQLRSAEQQR</sequence>
<dbReference type="InterPro" id="IPR009839">
    <property type="entry name" value="SseB_N"/>
</dbReference>
<name>A0A238YCY1_9PSEU</name>
<dbReference type="OrthoDB" id="5164467at2"/>